<feature type="compositionally biased region" description="Polar residues" evidence="2">
    <location>
        <begin position="413"/>
        <end position="447"/>
    </location>
</feature>
<dbReference type="Gene3D" id="2.30.30.140">
    <property type="match status" value="1"/>
</dbReference>
<protein>
    <submittedName>
        <fullName evidence="7">Uncharacterized protein</fullName>
    </submittedName>
</protein>
<evidence type="ECO:0000259" key="4">
    <source>
        <dbReference type="Pfam" id="PF20884"/>
    </source>
</evidence>
<dbReference type="PANTHER" id="PTHR31333">
    <property type="entry name" value="PWWP DOMAIN-CONTAINING DNA REPAIR FACTOR 3 FAMILY MEMBER"/>
    <property type="match status" value="1"/>
</dbReference>
<evidence type="ECO:0000259" key="6">
    <source>
        <dbReference type="Pfam" id="PF20887"/>
    </source>
</evidence>
<dbReference type="EMBL" id="JAGTTL010000013">
    <property type="protein sequence ID" value="KAK6314367.1"/>
    <property type="molecule type" value="Genomic_DNA"/>
</dbReference>
<dbReference type="SUPFAM" id="SSF63748">
    <property type="entry name" value="Tudor/PWWP/MBT"/>
    <property type="match status" value="1"/>
</dbReference>
<name>A0AAN8LTR1_9TELE</name>
<gene>
    <name evidence="7" type="ORF">J4Q44_G00158260</name>
</gene>
<dbReference type="Proteomes" id="UP001356427">
    <property type="component" value="Unassembled WGS sequence"/>
</dbReference>
<evidence type="ECO:0000256" key="1">
    <source>
        <dbReference type="ARBA" id="ARBA00008188"/>
    </source>
</evidence>
<feature type="compositionally biased region" description="Basic and acidic residues" evidence="2">
    <location>
        <begin position="357"/>
        <end position="370"/>
    </location>
</feature>
<dbReference type="CDD" id="cd06080">
    <property type="entry name" value="PWWP_MUM1-like"/>
    <property type="match status" value="1"/>
</dbReference>
<evidence type="ECO:0000256" key="3">
    <source>
        <dbReference type="SAM" id="Phobius"/>
    </source>
</evidence>
<feature type="domain" description="MUM1-like PWWP" evidence="4">
    <location>
        <begin position="557"/>
        <end position="635"/>
    </location>
</feature>
<feature type="region of interest" description="Disordered" evidence="2">
    <location>
        <begin position="413"/>
        <end position="449"/>
    </location>
</feature>
<feature type="domain" description="PWWP" evidence="6">
    <location>
        <begin position="223"/>
        <end position="308"/>
    </location>
</feature>
<proteinExistence type="inferred from homology"/>
<feature type="region of interest" description="Disordered" evidence="2">
    <location>
        <begin position="683"/>
        <end position="725"/>
    </location>
</feature>
<feature type="region of interest" description="Disordered" evidence="2">
    <location>
        <begin position="312"/>
        <end position="381"/>
    </location>
</feature>
<sequence>MASSKSSQTTRNIVIACLALWSVISLIIIVVWATSPDMKSASQCRAELQTLTEKHEGARVVYAKNKAALEEMVEEGRANQTRQLRETERLLERLGQTNVSLDDCRQENVILGGNITVLEKEIGMHKEIEANLTSEIMLNQEHIEFLQENLTQASHKWESCVALHSAAESRRIAAESQTKACESSKLYLQKQLQRCKKEDHHSFEFLDDGVAAPQTSILALAVVLCWKGHHWPAKVLRRVCNSKRRKDMEVEMLGEGHRVWVQQKETQALTQECIESISGHLSDHASKRRDPIRELKYRKALRLALDMLPSGETSSTLVLGEPRTSEKGRDQQLPSAPEEQETRARRAIRANVRPSHTKADQESTKRKETVVDTDESSNEVLTSPKIRRKCCNCQRHQRRRTQQAQWSSFCNSRNLSENQDTSPPKQARQSPTLNSSPENTSGHSSPKSWAAYGCETHKQRAAKFRLVYRLAETQEPQSEEKTGCASQKTSLGAAQENVTVPSVADVSSDLSLTPPSSYPLQTLQVAFDEQDVSSLDDEEDDDLPSFTSPKKTLSITKGACVWCKYRRCPFWPAMVMYVSCKEKKASVVFIDTFLFTQKRKSVKVSLKNIKPFDCEESNELVDKAKEKYGTAIHHCLKLIGDYRIRLGCGSFSGSLIEYVADDISIPMRKLYRHDLSDSYLASPRQDMEDQGSYQGTPEDHATTEGSDQDQEPQVSKRLLPDRAKAARDRANDKLLKFIVDKRGVERHLQAIISGQVVSKWLKAFHKASGQAVDPYFETDHQVEQVFTYLRSIMVEASQSLPELDQIRFILEVLLPEAVIHGISEVNDISLVKAEDKYSQGPGISNREREEFDLMILQQMKKRHCRKDQE</sequence>
<reference evidence="7 8" key="1">
    <citation type="submission" date="2021-04" db="EMBL/GenBank/DDBJ databases">
        <authorList>
            <person name="De Guttry C."/>
            <person name="Zahm M."/>
            <person name="Klopp C."/>
            <person name="Cabau C."/>
            <person name="Louis A."/>
            <person name="Berthelot C."/>
            <person name="Parey E."/>
            <person name="Roest Crollius H."/>
            <person name="Montfort J."/>
            <person name="Robinson-Rechavi M."/>
            <person name="Bucao C."/>
            <person name="Bouchez O."/>
            <person name="Gislard M."/>
            <person name="Lluch J."/>
            <person name="Milhes M."/>
            <person name="Lampietro C."/>
            <person name="Lopez Roques C."/>
            <person name="Donnadieu C."/>
            <person name="Braasch I."/>
            <person name="Desvignes T."/>
            <person name="Postlethwait J."/>
            <person name="Bobe J."/>
            <person name="Wedekind C."/>
            <person name="Guiguen Y."/>
        </authorList>
    </citation>
    <scope>NUCLEOTIDE SEQUENCE [LARGE SCALE GENOMIC DNA]</scope>
    <source>
        <strain evidence="7">Cs_M1</strain>
        <tissue evidence="7">Blood</tissue>
    </source>
</reference>
<organism evidence="7 8">
    <name type="scientific">Coregonus suidteri</name>
    <dbReference type="NCBI Taxonomy" id="861788"/>
    <lineage>
        <taxon>Eukaryota</taxon>
        <taxon>Metazoa</taxon>
        <taxon>Chordata</taxon>
        <taxon>Craniata</taxon>
        <taxon>Vertebrata</taxon>
        <taxon>Euteleostomi</taxon>
        <taxon>Actinopterygii</taxon>
        <taxon>Neopterygii</taxon>
        <taxon>Teleostei</taxon>
        <taxon>Protacanthopterygii</taxon>
        <taxon>Salmoniformes</taxon>
        <taxon>Salmonidae</taxon>
        <taxon>Coregoninae</taxon>
        <taxon>Coregonus</taxon>
    </lineage>
</organism>
<keyword evidence="3" id="KW-0812">Transmembrane</keyword>
<evidence type="ECO:0000259" key="5">
    <source>
        <dbReference type="Pfam" id="PF20886"/>
    </source>
</evidence>
<dbReference type="InterPro" id="IPR035504">
    <property type="entry name" value="MUM1-like_PWWP"/>
</dbReference>
<comment type="similarity">
    <text evidence="1">Belongs to the PWWP3A family.</text>
</comment>
<dbReference type="Pfam" id="PF20886">
    <property type="entry name" value="PWP3A-B_C"/>
    <property type="match status" value="1"/>
</dbReference>
<keyword evidence="8" id="KW-1185">Reference proteome</keyword>
<evidence type="ECO:0000256" key="2">
    <source>
        <dbReference type="SAM" id="MobiDB-lite"/>
    </source>
</evidence>
<keyword evidence="3" id="KW-0472">Membrane</keyword>
<evidence type="ECO:0000313" key="7">
    <source>
        <dbReference type="EMBL" id="KAK6314367.1"/>
    </source>
</evidence>
<feature type="transmembrane region" description="Helical" evidence="3">
    <location>
        <begin position="12"/>
        <end position="33"/>
    </location>
</feature>
<dbReference type="InterPro" id="IPR048795">
    <property type="entry name" value="PWP3A_3B_4_C"/>
</dbReference>
<comment type="caution">
    <text evidence="7">The sequence shown here is derived from an EMBL/GenBank/DDBJ whole genome shotgun (WGS) entry which is preliminary data.</text>
</comment>
<dbReference type="Gene3D" id="6.10.300.20">
    <property type="match status" value="1"/>
</dbReference>
<evidence type="ECO:0000313" key="8">
    <source>
        <dbReference type="Proteomes" id="UP001356427"/>
    </source>
</evidence>
<dbReference type="Pfam" id="PF20884">
    <property type="entry name" value="MUM1-like_PWWP"/>
    <property type="match status" value="1"/>
</dbReference>
<feature type="domain" description="PWWP" evidence="5">
    <location>
        <begin position="720"/>
        <end position="855"/>
    </location>
</feature>
<dbReference type="AlphaFoldDB" id="A0AAN8LTR1"/>
<dbReference type="InterPro" id="IPR040263">
    <property type="entry name" value="PWP3A_3B_4"/>
</dbReference>
<accession>A0AAN8LTR1</accession>
<dbReference type="InterPro" id="IPR048765">
    <property type="entry name" value="PWP3A_3B_4_N"/>
</dbReference>
<dbReference type="Pfam" id="PF20887">
    <property type="entry name" value="PWP3A-B_N"/>
    <property type="match status" value="1"/>
</dbReference>
<keyword evidence="3" id="KW-1133">Transmembrane helix</keyword>
<dbReference type="PANTHER" id="PTHR31333:SF6">
    <property type="entry name" value="MUM1 LIKE 1"/>
    <property type="match status" value="1"/>
</dbReference>